<dbReference type="AlphaFoldDB" id="A0A4R1QYS9"/>
<reference evidence="1 2" key="1">
    <citation type="submission" date="2019-03" db="EMBL/GenBank/DDBJ databases">
        <title>Genomic Encyclopedia of Type Strains, Phase IV (KMG-IV): sequencing the most valuable type-strain genomes for metagenomic binning, comparative biology and taxonomic classification.</title>
        <authorList>
            <person name="Goeker M."/>
        </authorList>
    </citation>
    <scope>NUCLEOTIDE SEQUENCE [LARGE SCALE GENOMIC DNA]</scope>
    <source>
        <strain evidence="1 2">DSM 100556</strain>
    </source>
</reference>
<organism evidence="1 2">
    <name type="scientific">Kineothrix alysoides</name>
    <dbReference type="NCBI Taxonomy" id="1469948"/>
    <lineage>
        <taxon>Bacteria</taxon>
        <taxon>Bacillati</taxon>
        <taxon>Bacillota</taxon>
        <taxon>Clostridia</taxon>
        <taxon>Lachnospirales</taxon>
        <taxon>Lachnospiraceae</taxon>
        <taxon>Kineothrix</taxon>
    </lineage>
</organism>
<gene>
    <name evidence="1" type="ORF">EDD76_107240</name>
</gene>
<dbReference type="EMBL" id="SLUO01000007">
    <property type="protein sequence ID" value="TCL58124.1"/>
    <property type="molecule type" value="Genomic_DNA"/>
</dbReference>
<evidence type="ECO:0000313" key="1">
    <source>
        <dbReference type="EMBL" id="TCL58124.1"/>
    </source>
</evidence>
<proteinExistence type="predicted"/>
<protein>
    <submittedName>
        <fullName evidence="1">Uncharacterized protein</fullName>
    </submittedName>
</protein>
<comment type="caution">
    <text evidence="1">The sequence shown here is derived from an EMBL/GenBank/DDBJ whole genome shotgun (WGS) entry which is preliminary data.</text>
</comment>
<name>A0A4R1QYS9_9FIRM</name>
<sequence>MNIFFKVQGLIFRDDDYIDITKRYQYEDLIIMKYLKIK</sequence>
<evidence type="ECO:0000313" key="2">
    <source>
        <dbReference type="Proteomes" id="UP000295718"/>
    </source>
</evidence>
<accession>A0A4R1QYS9</accession>
<keyword evidence="2" id="KW-1185">Reference proteome</keyword>
<dbReference type="Proteomes" id="UP000295718">
    <property type="component" value="Unassembled WGS sequence"/>
</dbReference>
<dbReference type="STRING" id="1469948.GCA_000732725_02361"/>